<accession>A0A6G0XA50</accession>
<dbReference type="EMBL" id="VJMJ01000085">
    <property type="protein sequence ID" value="KAF0736995.1"/>
    <property type="molecule type" value="Genomic_DNA"/>
</dbReference>
<evidence type="ECO:0000313" key="1">
    <source>
        <dbReference type="EMBL" id="KAF0736995.1"/>
    </source>
</evidence>
<gene>
    <name evidence="1" type="ORF">Ae201684_006806</name>
</gene>
<dbReference type="AlphaFoldDB" id="A0A6G0XA50"/>
<sequence length="110" mass="11913">MAVRPVLINQCRISMNSSQLWTASTCGVVKSDFHHSVAIPGVVSQLNVDGKCTLTLESKTLFMEARHVFRMPDWISGDRPSHGLDFNAHETALTAGWAGSRLSSATTAVV</sequence>
<comment type="caution">
    <text evidence="1">The sequence shown here is derived from an EMBL/GenBank/DDBJ whole genome shotgun (WGS) entry which is preliminary data.</text>
</comment>
<dbReference type="Proteomes" id="UP000481153">
    <property type="component" value="Unassembled WGS sequence"/>
</dbReference>
<proteinExistence type="predicted"/>
<organism evidence="1 2">
    <name type="scientific">Aphanomyces euteiches</name>
    <dbReference type="NCBI Taxonomy" id="100861"/>
    <lineage>
        <taxon>Eukaryota</taxon>
        <taxon>Sar</taxon>
        <taxon>Stramenopiles</taxon>
        <taxon>Oomycota</taxon>
        <taxon>Saprolegniomycetes</taxon>
        <taxon>Saprolegniales</taxon>
        <taxon>Verrucalvaceae</taxon>
        <taxon>Aphanomyces</taxon>
    </lineage>
</organism>
<evidence type="ECO:0000313" key="2">
    <source>
        <dbReference type="Proteomes" id="UP000481153"/>
    </source>
</evidence>
<name>A0A6G0XA50_9STRA</name>
<keyword evidence="2" id="KW-1185">Reference proteome</keyword>
<reference evidence="1 2" key="1">
    <citation type="submission" date="2019-07" db="EMBL/GenBank/DDBJ databases">
        <title>Genomics analysis of Aphanomyces spp. identifies a new class of oomycete effector associated with host adaptation.</title>
        <authorList>
            <person name="Gaulin E."/>
        </authorList>
    </citation>
    <scope>NUCLEOTIDE SEQUENCE [LARGE SCALE GENOMIC DNA]</scope>
    <source>
        <strain evidence="1 2">ATCC 201684</strain>
    </source>
</reference>
<protein>
    <submittedName>
        <fullName evidence="1">Uncharacterized protein</fullName>
    </submittedName>
</protein>